<feature type="transmembrane region" description="Helical" evidence="1">
    <location>
        <begin position="29"/>
        <end position="46"/>
    </location>
</feature>
<dbReference type="RefSeq" id="WP_342070807.1">
    <property type="nucleotide sequence ID" value="NZ_CP151762.1"/>
</dbReference>
<reference evidence="3 4" key="1">
    <citation type="submission" date="2024-04" db="EMBL/GenBank/DDBJ databases">
        <title>Phylogenomic analyses of a clade within the roseobacter group suggest taxonomic reassignments of species of the genera Aestuariivita, Citreicella, Loktanella, Nautella, Pelagibaca, Ruegeria, Thalassobius, Thiobacimonas and Tropicibacter, and the proposal o.</title>
        <authorList>
            <person name="Jeon C.O."/>
        </authorList>
    </citation>
    <scope>NUCLEOTIDE SEQUENCE [LARGE SCALE GENOMIC DNA]</scope>
    <source>
        <strain evidence="3 4">G8-12</strain>
    </source>
</reference>
<sequence length="152" mass="16199">MIVEMIPLAIGAIIVAAMLLEIKTGRIPNWLTLLPFVLFAVLLGVAEDRTPLYWQMALAAGVFLFGIVMFAIGGSGAGAVKLMTGVALFVPVSKAGYAALVFLLVFFVSSFIFVQLRKAFGSEDSSWHLMAKQVLPLSFSIGVAGLAGMFLL</sequence>
<keyword evidence="1" id="KW-0472">Membrane</keyword>
<dbReference type="KEGG" id="yag:AABB28_03875"/>
<feature type="transmembrane region" description="Helical" evidence="1">
    <location>
        <begin position="134"/>
        <end position="151"/>
    </location>
</feature>
<keyword evidence="3" id="KW-0378">Hydrolase</keyword>
<feature type="transmembrane region" description="Helical" evidence="1">
    <location>
        <begin position="95"/>
        <end position="114"/>
    </location>
</feature>
<feature type="domain" description="Prepilin type IV endopeptidase peptidase" evidence="2">
    <location>
        <begin position="10"/>
        <end position="112"/>
    </location>
</feature>
<dbReference type="GO" id="GO:0004190">
    <property type="term" value="F:aspartic-type endopeptidase activity"/>
    <property type="evidence" value="ECO:0007669"/>
    <property type="project" value="UniProtKB-EC"/>
</dbReference>
<dbReference type="Gene3D" id="1.20.120.1220">
    <property type="match status" value="1"/>
</dbReference>
<accession>A0AAN0NFY6</accession>
<dbReference type="InterPro" id="IPR000045">
    <property type="entry name" value="Prepilin_IV_endopep_pep"/>
</dbReference>
<feature type="transmembrane region" description="Helical" evidence="1">
    <location>
        <begin position="6"/>
        <end position="22"/>
    </location>
</feature>
<evidence type="ECO:0000259" key="2">
    <source>
        <dbReference type="Pfam" id="PF01478"/>
    </source>
</evidence>
<dbReference type="AlphaFoldDB" id="A0AAN0NFY6"/>
<evidence type="ECO:0000313" key="3">
    <source>
        <dbReference type="EMBL" id="WZU64442.1"/>
    </source>
</evidence>
<dbReference type="Pfam" id="PF01478">
    <property type="entry name" value="Peptidase_A24"/>
    <property type="match status" value="1"/>
</dbReference>
<keyword evidence="1" id="KW-1133">Transmembrane helix</keyword>
<dbReference type="GO" id="GO:0016020">
    <property type="term" value="C:membrane"/>
    <property type="evidence" value="ECO:0007669"/>
    <property type="project" value="InterPro"/>
</dbReference>
<keyword evidence="1" id="KW-0812">Transmembrane</keyword>
<dbReference type="EC" id="3.4.23.43" evidence="3"/>
<organism evidence="3 4">
    <name type="scientific">Yoonia algicola</name>
    <dbReference type="NCBI Taxonomy" id="3137368"/>
    <lineage>
        <taxon>Bacteria</taxon>
        <taxon>Pseudomonadati</taxon>
        <taxon>Pseudomonadota</taxon>
        <taxon>Alphaproteobacteria</taxon>
        <taxon>Rhodobacterales</taxon>
        <taxon>Paracoccaceae</taxon>
        <taxon>Yoonia</taxon>
    </lineage>
</organism>
<name>A0AAN0NFY6_9RHOB</name>
<evidence type="ECO:0000313" key="4">
    <source>
        <dbReference type="Proteomes" id="UP001451782"/>
    </source>
</evidence>
<gene>
    <name evidence="3" type="ORF">AABB28_03875</name>
</gene>
<keyword evidence="4" id="KW-1185">Reference proteome</keyword>
<proteinExistence type="predicted"/>
<dbReference type="Proteomes" id="UP001451782">
    <property type="component" value="Chromosome"/>
</dbReference>
<dbReference type="EMBL" id="CP151762">
    <property type="protein sequence ID" value="WZU64442.1"/>
    <property type="molecule type" value="Genomic_DNA"/>
</dbReference>
<feature type="transmembrane region" description="Helical" evidence="1">
    <location>
        <begin position="52"/>
        <end position="74"/>
    </location>
</feature>
<protein>
    <submittedName>
        <fullName evidence="3">Prepilin peptidase</fullName>
        <ecNumber evidence="3">3.4.23.43</ecNumber>
    </submittedName>
</protein>
<evidence type="ECO:0000256" key="1">
    <source>
        <dbReference type="SAM" id="Phobius"/>
    </source>
</evidence>